<proteinExistence type="predicted"/>
<sequence length="421" mass="44997">MAEAVPVPSHLDSNGEITARPSEGLPCGTIKFPDGGTYVGEYKLVERNKNLEYTYHGKGSYTRGSYSCSGVWRDGQFARGTIKFESGDSFDGQVFNGLFHGWGRYTWANGEQSYEGTWSHGLMSGIGTLRIKASVPLRVHPEEVSEASNTPWPTHQIVTGCFHHGRLHEAPGVQMAMQEEFTNQYVAEWRETAIHSLRDMEAALRQGLDISGYLAGSGSGSPGTVSSSSGGEPSKGIMKPTSAGSASVETDSRAKGMKKTSARTTVRSISGKQVSSINAGCDANPRIWLPSSDFAAETFVAPPYPQVSDFHADGISRLVGLLCADVGGTPAMACEIRVPLADAELSQLVTVDPSRVRNEGRKFGCGSGQIVEVTARMDGSGSLLASIALLNCNHLTSVSAAAYFRVIGLSLLSPQQLRRLK</sequence>
<dbReference type="VEuPathDB" id="ToxoDB:TGDOM2_233270"/>
<protein>
    <submittedName>
        <fullName evidence="3">MORN repeat-containing protein</fullName>
    </submittedName>
</protein>
<feature type="compositionally biased region" description="Low complexity" evidence="2">
    <location>
        <begin position="222"/>
        <end position="236"/>
    </location>
</feature>
<evidence type="ECO:0000256" key="2">
    <source>
        <dbReference type="SAM" id="MobiDB-lite"/>
    </source>
</evidence>
<feature type="region of interest" description="Disordered" evidence="2">
    <location>
        <begin position="1"/>
        <end position="22"/>
    </location>
</feature>
<dbReference type="SMART" id="SM00698">
    <property type="entry name" value="MORN"/>
    <property type="match status" value="2"/>
</dbReference>
<evidence type="ECO:0000256" key="1">
    <source>
        <dbReference type="ARBA" id="ARBA00022737"/>
    </source>
</evidence>
<feature type="region of interest" description="Disordered" evidence="2">
    <location>
        <begin position="217"/>
        <end position="267"/>
    </location>
</feature>
<dbReference type="SUPFAM" id="SSF82185">
    <property type="entry name" value="Histone H3 K4-specific methyltransferase SET7/9 N-terminal domain"/>
    <property type="match status" value="1"/>
</dbReference>
<comment type="caution">
    <text evidence="3">The sequence shown here is derived from an EMBL/GenBank/DDBJ whole genome shotgun (WGS) entry which is preliminary data.</text>
</comment>
<name>A0A086KWW2_TOXGO</name>
<keyword evidence="1" id="KW-0677">Repeat</keyword>
<dbReference type="InterPro" id="IPR003409">
    <property type="entry name" value="MORN"/>
</dbReference>
<dbReference type="Pfam" id="PF02493">
    <property type="entry name" value="MORN"/>
    <property type="match status" value="2"/>
</dbReference>
<evidence type="ECO:0000313" key="4">
    <source>
        <dbReference type="Proteomes" id="UP000028837"/>
    </source>
</evidence>
<dbReference type="Proteomes" id="UP000028837">
    <property type="component" value="Unassembled WGS sequence"/>
</dbReference>
<dbReference type="AlphaFoldDB" id="A0A086KWW2"/>
<accession>A0A086KWW2</accession>
<dbReference type="PANTHER" id="PTHR23084">
    <property type="entry name" value="PHOSPHATIDYLINOSITOL-4-PHOSPHATE 5-KINASE RELATED"/>
    <property type="match status" value="1"/>
</dbReference>
<reference evidence="3 4" key="1">
    <citation type="submission" date="2014-02" db="EMBL/GenBank/DDBJ databases">
        <authorList>
            <person name="Sibley D."/>
            <person name="Venepally P."/>
            <person name="Karamycheva S."/>
            <person name="Hadjithomas M."/>
            <person name="Khan A."/>
            <person name="Brunk B."/>
            <person name="Roos D."/>
            <person name="Caler E."/>
            <person name="Lorenzi H."/>
        </authorList>
    </citation>
    <scope>NUCLEOTIDE SEQUENCE [LARGE SCALE GENOMIC DNA]</scope>
    <source>
        <strain evidence="3 4">GAB2-2007-GAL-DOM2</strain>
    </source>
</reference>
<gene>
    <name evidence="3" type="ORF">TGDOM2_233270</name>
</gene>
<evidence type="ECO:0000313" key="3">
    <source>
        <dbReference type="EMBL" id="KFG48880.1"/>
    </source>
</evidence>
<organism evidence="3 4">
    <name type="scientific">Toxoplasma gondii GAB2-2007-GAL-DOM2</name>
    <dbReference type="NCBI Taxonomy" id="1130820"/>
    <lineage>
        <taxon>Eukaryota</taxon>
        <taxon>Sar</taxon>
        <taxon>Alveolata</taxon>
        <taxon>Apicomplexa</taxon>
        <taxon>Conoidasida</taxon>
        <taxon>Coccidia</taxon>
        <taxon>Eucoccidiorida</taxon>
        <taxon>Eimeriorina</taxon>
        <taxon>Sarcocystidae</taxon>
        <taxon>Toxoplasma</taxon>
    </lineage>
</organism>
<dbReference type="EMBL" id="AHZU02000070">
    <property type="protein sequence ID" value="KFG48880.1"/>
    <property type="molecule type" value="Genomic_DNA"/>
</dbReference>
<dbReference type="Gene3D" id="2.20.110.10">
    <property type="entry name" value="Histone H3 K4-specific methyltransferase SET7/9 N-terminal domain"/>
    <property type="match status" value="1"/>
</dbReference>
<dbReference type="PANTHER" id="PTHR23084:SF262">
    <property type="entry name" value="FYVE-TYPE DOMAIN-CONTAINING PROTEIN"/>
    <property type="match status" value="1"/>
</dbReference>
<dbReference type="OrthoDB" id="437960at2759"/>